<evidence type="ECO:0000256" key="7">
    <source>
        <dbReference type="ARBA" id="ARBA00022997"/>
    </source>
</evidence>
<name>A0AAW8U964_9ENTE</name>
<dbReference type="GO" id="GO:0016805">
    <property type="term" value="F:dipeptidase activity"/>
    <property type="evidence" value="ECO:0007669"/>
    <property type="project" value="UniProtKB-KW"/>
</dbReference>
<dbReference type="SUPFAM" id="SSF55031">
    <property type="entry name" value="Bacterial exopeptidase dimerisation domain"/>
    <property type="match status" value="1"/>
</dbReference>
<gene>
    <name evidence="9" type="ORF">P7H70_12595</name>
</gene>
<dbReference type="InterPro" id="IPR036264">
    <property type="entry name" value="Bact_exopeptidase_dim_dom"/>
</dbReference>
<evidence type="ECO:0000256" key="6">
    <source>
        <dbReference type="ARBA" id="ARBA00022833"/>
    </source>
</evidence>
<keyword evidence="3" id="KW-0645">Protease</keyword>
<dbReference type="AlphaFoldDB" id="A0AAW8U964"/>
<sequence length="435" mass="48890">MDISLFKEKLAEIETDFYKGLKRIMKINSVKSTPEKNAPFGLGPKLALDEAILLSKELGFKTKIINNAVGYAQLGDDDNNYIGVVGHLDVVTEGDDWDYPPFDLTLDNGIFYGRGVLDNKGPIIANLYALYVLKEINYPLTKTVRIIFGTDEESGSADIPLYLEKENPPLYGYTPDCKYPAVYGERGMIRLEIETPITDNSLDTLTYFKGNFDRSAIPDRLEVTINQKNYLIEGQRAPSNAPDLGENVITIFANKMVSKNLVSGEFKSFLIWLNNNLHNQHDGSGLKINYHDQESGDLSLTPFELTFEKNNIKLGLSIRYPVTMRKEDLLNKLQKSLLKSSTLHVIRELPATFFDKNHPMIASMTQVYEELTGLDGTPVTTTGATYARSMPNIIAFGPSFPGQKGIAHNKNEYMTQKDLLKNLEIYTYLLAELIK</sequence>
<comment type="cofactor">
    <cofactor evidence="1">
        <name>Zn(2+)</name>
        <dbReference type="ChEBI" id="CHEBI:29105"/>
    </cofactor>
</comment>
<dbReference type="PROSITE" id="PS00758">
    <property type="entry name" value="ARGE_DAPE_CPG2_1"/>
    <property type="match status" value="1"/>
</dbReference>
<dbReference type="GO" id="GO:0008237">
    <property type="term" value="F:metallopeptidase activity"/>
    <property type="evidence" value="ECO:0007669"/>
    <property type="project" value="UniProtKB-KW"/>
</dbReference>
<dbReference type="Pfam" id="PF01546">
    <property type="entry name" value="Peptidase_M20"/>
    <property type="match status" value="1"/>
</dbReference>
<evidence type="ECO:0000256" key="3">
    <source>
        <dbReference type="ARBA" id="ARBA00022670"/>
    </source>
</evidence>
<proteinExistence type="inferred from homology"/>
<keyword evidence="8" id="KW-0482">Metalloprotease</keyword>
<comment type="similarity">
    <text evidence="2">Belongs to the peptidase M20A family.</text>
</comment>
<keyword evidence="6" id="KW-0862">Zinc</keyword>
<reference evidence="9" key="1">
    <citation type="submission" date="2023-03" db="EMBL/GenBank/DDBJ databases">
        <authorList>
            <person name="Shen W."/>
            <person name="Cai J."/>
        </authorList>
    </citation>
    <scope>NUCLEOTIDE SEQUENCE</scope>
    <source>
        <strain evidence="9">P96-3</strain>
    </source>
</reference>
<dbReference type="PANTHER" id="PTHR43808">
    <property type="entry name" value="ACETYLORNITHINE DEACETYLASE"/>
    <property type="match status" value="1"/>
</dbReference>
<keyword evidence="5 9" id="KW-0378">Hydrolase</keyword>
<dbReference type="GO" id="GO:0008777">
    <property type="term" value="F:acetylornithine deacetylase activity"/>
    <property type="evidence" value="ECO:0007669"/>
    <property type="project" value="TreeGrafter"/>
</dbReference>
<dbReference type="RefSeq" id="WP_311985597.1">
    <property type="nucleotide sequence ID" value="NZ_JARQBZ010000028.1"/>
</dbReference>
<dbReference type="InterPro" id="IPR010964">
    <property type="entry name" value="M20A_pepV-rel"/>
</dbReference>
<keyword evidence="7 9" id="KW-0224">Dipeptidase</keyword>
<organism evidence="9 10">
    <name type="scientific">Vagococcus carniphilus</name>
    <dbReference type="NCBI Taxonomy" id="218144"/>
    <lineage>
        <taxon>Bacteria</taxon>
        <taxon>Bacillati</taxon>
        <taxon>Bacillota</taxon>
        <taxon>Bacilli</taxon>
        <taxon>Lactobacillales</taxon>
        <taxon>Enterococcaceae</taxon>
        <taxon>Vagococcus</taxon>
    </lineage>
</organism>
<dbReference type="EMBL" id="JARQBZ010000028">
    <property type="protein sequence ID" value="MDT2834877.1"/>
    <property type="molecule type" value="Genomic_DNA"/>
</dbReference>
<dbReference type="Proteomes" id="UP001268577">
    <property type="component" value="Unassembled WGS sequence"/>
</dbReference>
<dbReference type="GO" id="GO:0006508">
    <property type="term" value="P:proteolysis"/>
    <property type="evidence" value="ECO:0007669"/>
    <property type="project" value="UniProtKB-KW"/>
</dbReference>
<accession>A0AAW8U964</accession>
<dbReference type="PANTHER" id="PTHR43808:SF31">
    <property type="entry name" value="N-ACETYL-L-CITRULLINE DEACETYLASE"/>
    <property type="match status" value="1"/>
</dbReference>
<evidence type="ECO:0000256" key="5">
    <source>
        <dbReference type="ARBA" id="ARBA00022801"/>
    </source>
</evidence>
<dbReference type="EC" id="3.4.13.-" evidence="9"/>
<evidence type="ECO:0000256" key="4">
    <source>
        <dbReference type="ARBA" id="ARBA00022723"/>
    </source>
</evidence>
<evidence type="ECO:0000256" key="1">
    <source>
        <dbReference type="ARBA" id="ARBA00001947"/>
    </source>
</evidence>
<protein>
    <submittedName>
        <fullName evidence="9">Sapep family Mn(2+)-dependent dipeptidase</fullName>
        <ecNumber evidence="9">3.4.13.-</ecNumber>
    </submittedName>
</protein>
<evidence type="ECO:0000313" key="10">
    <source>
        <dbReference type="Proteomes" id="UP001268577"/>
    </source>
</evidence>
<dbReference type="InterPro" id="IPR001261">
    <property type="entry name" value="ArgE/DapE_CS"/>
</dbReference>
<evidence type="ECO:0000256" key="8">
    <source>
        <dbReference type="ARBA" id="ARBA00023049"/>
    </source>
</evidence>
<evidence type="ECO:0000256" key="2">
    <source>
        <dbReference type="ARBA" id="ARBA00006247"/>
    </source>
</evidence>
<comment type="caution">
    <text evidence="9">The sequence shown here is derived from an EMBL/GenBank/DDBJ whole genome shotgun (WGS) entry which is preliminary data.</text>
</comment>
<dbReference type="Gene3D" id="3.30.70.360">
    <property type="match status" value="4"/>
</dbReference>
<evidence type="ECO:0000313" key="9">
    <source>
        <dbReference type="EMBL" id="MDT2834877.1"/>
    </source>
</evidence>
<dbReference type="Gene3D" id="3.40.630.10">
    <property type="entry name" value="Zn peptidases"/>
    <property type="match status" value="2"/>
</dbReference>
<dbReference type="GO" id="GO:0008270">
    <property type="term" value="F:zinc ion binding"/>
    <property type="evidence" value="ECO:0007669"/>
    <property type="project" value="InterPro"/>
</dbReference>
<dbReference type="InterPro" id="IPR002933">
    <property type="entry name" value="Peptidase_M20"/>
</dbReference>
<dbReference type="GO" id="GO:0006526">
    <property type="term" value="P:L-arginine biosynthetic process"/>
    <property type="evidence" value="ECO:0007669"/>
    <property type="project" value="TreeGrafter"/>
</dbReference>
<dbReference type="SUPFAM" id="SSF53187">
    <property type="entry name" value="Zn-dependent exopeptidases"/>
    <property type="match status" value="1"/>
</dbReference>
<keyword evidence="4" id="KW-0479">Metal-binding</keyword>
<dbReference type="NCBIfam" id="TIGR01887">
    <property type="entry name" value="dipeptidaselike"/>
    <property type="match status" value="1"/>
</dbReference>
<dbReference type="InterPro" id="IPR050072">
    <property type="entry name" value="Peptidase_M20A"/>
</dbReference>